<dbReference type="InterPro" id="IPR036736">
    <property type="entry name" value="ACP-like_sf"/>
</dbReference>
<feature type="compositionally biased region" description="Polar residues" evidence="1">
    <location>
        <begin position="1"/>
        <end position="14"/>
    </location>
</feature>
<accession>A0A2S8BM92</accession>
<reference evidence="2 3" key="1">
    <citation type="journal article" date="2017" name="Int. J. Syst. Evol. Microbiol.">
        <title>Mycobacterium talmoniae sp. nov., a slowly growing mycobacterium isolated from human respiratory samples.</title>
        <authorList>
            <person name="Davidson R.M."/>
            <person name="DeGroote M.A."/>
            <person name="Marola J.L."/>
            <person name="Buss S."/>
            <person name="Jones V."/>
            <person name="McNeil M.R."/>
            <person name="Freifeld A.G."/>
            <person name="Elaine Epperson L."/>
            <person name="Hasan N.A."/>
            <person name="Jackson M."/>
            <person name="Iwen P.C."/>
            <person name="Salfinger M."/>
            <person name="Strong M."/>
        </authorList>
    </citation>
    <scope>NUCLEOTIDE SEQUENCE [LARGE SCALE GENOMIC DNA]</scope>
    <source>
        <strain evidence="2 3">ATCC BAA-2683</strain>
    </source>
</reference>
<evidence type="ECO:0000256" key="1">
    <source>
        <dbReference type="SAM" id="MobiDB-lite"/>
    </source>
</evidence>
<evidence type="ECO:0000313" key="3">
    <source>
        <dbReference type="Proteomes" id="UP000238296"/>
    </source>
</evidence>
<dbReference type="EMBL" id="PPEA01000276">
    <property type="protein sequence ID" value="PQM47800.1"/>
    <property type="molecule type" value="Genomic_DNA"/>
</dbReference>
<proteinExistence type="predicted"/>
<organism evidence="2 3">
    <name type="scientific">Mycobacterium talmoniae</name>
    <dbReference type="NCBI Taxonomy" id="1858794"/>
    <lineage>
        <taxon>Bacteria</taxon>
        <taxon>Bacillati</taxon>
        <taxon>Actinomycetota</taxon>
        <taxon>Actinomycetes</taxon>
        <taxon>Mycobacteriales</taxon>
        <taxon>Mycobacteriaceae</taxon>
        <taxon>Mycobacterium</taxon>
    </lineage>
</organism>
<name>A0A2S8BM92_9MYCO</name>
<dbReference type="Proteomes" id="UP000238296">
    <property type="component" value="Unassembled WGS sequence"/>
</dbReference>
<evidence type="ECO:0000313" key="2">
    <source>
        <dbReference type="EMBL" id="PQM47800.1"/>
    </source>
</evidence>
<feature type="region of interest" description="Disordered" evidence="1">
    <location>
        <begin position="1"/>
        <end position="20"/>
    </location>
</feature>
<dbReference type="Gene3D" id="1.10.1200.10">
    <property type="entry name" value="ACP-like"/>
    <property type="match status" value="1"/>
</dbReference>
<dbReference type="SUPFAM" id="SSF47336">
    <property type="entry name" value="ACP-like"/>
    <property type="match status" value="1"/>
</dbReference>
<gene>
    <name evidence="2" type="ORF">C1Y40_01992</name>
</gene>
<protein>
    <submittedName>
        <fullName evidence="2">Uncharacterized protein</fullName>
    </submittedName>
</protein>
<sequence length="73" mass="7855">MTDTQPDSAASSESQRARTDMTVAEMRAWLRNWVANATGQSPDSINETAPMVELGLSSRDAVAMRPTSRTSPG</sequence>
<comment type="caution">
    <text evidence="2">The sequence shown here is derived from an EMBL/GenBank/DDBJ whole genome shotgun (WGS) entry which is preliminary data.</text>
</comment>
<dbReference type="AlphaFoldDB" id="A0A2S8BM92"/>